<proteinExistence type="predicted"/>
<keyword evidence="4" id="KW-1185">Reference proteome</keyword>
<feature type="transmembrane region" description="Helical" evidence="1">
    <location>
        <begin position="13"/>
        <end position="33"/>
    </location>
</feature>
<feature type="transmembrane region" description="Helical" evidence="1">
    <location>
        <begin position="116"/>
        <end position="136"/>
    </location>
</feature>
<name>A0A7W6IE32_9HYPH</name>
<feature type="transmembrane region" description="Helical" evidence="1">
    <location>
        <begin position="148"/>
        <end position="170"/>
    </location>
</feature>
<evidence type="ECO:0000256" key="1">
    <source>
        <dbReference type="SAM" id="Phobius"/>
    </source>
</evidence>
<dbReference type="RefSeq" id="WP_027315653.1">
    <property type="nucleotide sequence ID" value="NZ_JACIDC010000004.1"/>
</dbReference>
<dbReference type="Proteomes" id="UP000519439">
    <property type="component" value="Unassembled WGS sequence"/>
</dbReference>
<feature type="transmembrane region" description="Helical" evidence="1">
    <location>
        <begin position="176"/>
        <end position="196"/>
    </location>
</feature>
<feature type="transmembrane region" description="Helical" evidence="1">
    <location>
        <begin position="86"/>
        <end position="104"/>
    </location>
</feature>
<dbReference type="Pfam" id="PF06181">
    <property type="entry name" value="Urate_ox_N"/>
    <property type="match status" value="1"/>
</dbReference>
<keyword evidence="1" id="KW-1133">Transmembrane helix</keyword>
<dbReference type="EMBL" id="JACIDC010000004">
    <property type="protein sequence ID" value="MBB4039739.1"/>
    <property type="molecule type" value="Genomic_DNA"/>
</dbReference>
<dbReference type="AlphaFoldDB" id="A0A7W6IE32"/>
<feature type="transmembrane region" description="Helical" evidence="1">
    <location>
        <begin position="281"/>
        <end position="299"/>
    </location>
</feature>
<sequence>MIDPQLSEWISQIIRWIHVITAIAWIGSSFYFIHLDLSLKKREGLPEGVGGEAWQVHGGGFYNMRKYLVAPPEMPKELTWFKWESYSTWISGFFLIVWVYYLHADLYTIDPAVRALAPWQAPVIGIGGLALSWFVYEGLCRSPLGKNGPALGVGLFVYILLAAFAFTQVFNGRAAFLHTGAMIATWMSASVFFIIIPNQKKVVAALLAGRSPDPKLGKEAKLRSTHNNYLTLPVIFLMLSNHYPLAWSSRYAVGIIGLIVIAGAAIRHFFNSQHAGKGSPWWTWGVAAASVALAVWLSIIGKPGNANLAAAPADPTPAAVTASFEEAVLAIQSRCSMCHAEEPVWDGIPAAPKGVRLDTPEQIARHADLIRIQSVLTHAMPPNNITEMTLDERKAVATWLAARETVTR</sequence>
<evidence type="ECO:0000313" key="3">
    <source>
        <dbReference type="EMBL" id="MBB4039739.1"/>
    </source>
</evidence>
<accession>A0A7W6IE32</accession>
<feature type="domain" description="Urate oxidase N-terminal" evidence="2">
    <location>
        <begin position="6"/>
        <end position="298"/>
    </location>
</feature>
<keyword evidence="1" id="KW-0472">Membrane</keyword>
<organism evidence="3 4">
    <name type="scientific">Microvirga flocculans</name>
    <dbReference type="NCBI Taxonomy" id="217168"/>
    <lineage>
        <taxon>Bacteria</taxon>
        <taxon>Pseudomonadati</taxon>
        <taxon>Pseudomonadota</taxon>
        <taxon>Alphaproteobacteria</taxon>
        <taxon>Hyphomicrobiales</taxon>
        <taxon>Methylobacteriaceae</taxon>
        <taxon>Microvirga</taxon>
    </lineage>
</organism>
<reference evidence="3 4" key="1">
    <citation type="submission" date="2020-08" db="EMBL/GenBank/DDBJ databases">
        <title>Genomic Encyclopedia of Type Strains, Phase IV (KMG-IV): sequencing the most valuable type-strain genomes for metagenomic binning, comparative biology and taxonomic classification.</title>
        <authorList>
            <person name="Goeker M."/>
        </authorList>
    </citation>
    <scope>NUCLEOTIDE SEQUENCE [LARGE SCALE GENOMIC DNA]</scope>
    <source>
        <strain evidence="3 4">DSM 15743</strain>
    </source>
</reference>
<dbReference type="InterPro" id="IPR036909">
    <property type="entry name" value="Cyt_c-like_dom_sf"/>
</dbReference>
<evidence type="ECO:0000259" key="2">
    <source>
        <dbReference type="Pfam" id="PF06181"/>
    </source>
</evidence>
<gene>
    <name evidence="3" type="ORF">GGR34_001386</name>
</gene>
<dbReference type="GO" id="GO:0009055">
    <property type="term" value="F:electron transfer activity"/>
    <property type="evidence" value="ECO:0007669"/>
    <property type="project" value="InterPro"/>
</dbReference>
<dbReference type="GO" id="GO:0020037">
    <property type="term" value="F:heme binding"/>
    <property type="evidence" value="ECO:0007669"/>
    <property type="project" value="InterPro"/>
</dbReference>
<keyword evidence="1" id="KW-0812">Transmembrane</keyword>
<comment type="caution">
    <text evidence="3">The sequence shown here is derived from an EMBL/GenBank/DDBJ whole genome shotgun (WGS) entry which is preliminary data.</text>
</comment>
<protein>
    <submittedName>
        <fullName evidence="3">Putative membrane protein</fullName>
    </submittedName>
</protein>
<dbReference type="SUPFAM" id="SSF46626">
    <property type="entry name" value="Cytochrome c"/>
    <property type="match status" value="1"/>
</dbReference>
<evidence type="ECO:0000313" key="4">
    <source>
        <dbReference type="Proteomes" id="UP000519439"/>
    </source>
</evidence>
<feature type="transmembrane region" description="Helical" evidence="1">
    <location>
        <begin position="251"/>
        <end position="269"/>
    </location>
</feature>
<dbReference type="InterPro" id="IPR010389">
    <property type="entry name" value="Urate_ox_N"/>
</dbReference>